<keyword evidence="1" id="KW-0614">Plasmid</keyword>
<reference key="2">
    <citation type="submission" date="2011-04" db="EMBL/GenBank/DDBJ databases">
        <title>Complete sequence of plasmid 1 of Haliscomenobacter hydrossis DSM 1100.</title>
        <authorList>
            <consortium name="US DOE Joint Genome Institute (JGI-PGF)"/>
            <person name="Lucas S."/>
            <person name="Han J."/>
            <person name="Lapidus A."/>
            <person name="Bruce D."/>
            <person name="Goodwin L."/>
            <person name="Pitluck S."/>
            <person name="Peters L."/>
            <person name="Kyrpides N."/>
            <person name="Mavromatis K."/>
            <person name="Ivanova N."/>
            <person name="Ovchinnikova G."/>
            <person name="Pagani I."/>
            <person name="Daligault H."/>
            <person name="Detter J.C."/>
            <person name="Han C."/>
            <person name="Land M."/>
            <person name="Hauser L."/>
            <person name="Markowitz V."/>
            <person name="Cheng J.-F."/>
            <person name="Hugenholtz P."/>
            <person name="Woyke T."/>
            <person name="Wu D."/>
            <person name="Verbarg S."/>
            <person name="Frueling A."/>
            <person name="Brambilla E."/>
            <person name="Klenk H.-P."/>
            <person name="Eisen J.A."/>
        </authorList>
    </citation>
    <scope>NUCLEOTIDE SEQUENCE</scope>
    <source>
        <strain>DSM 1100</strain>
    </source>
</reference>
<dbReference type="HOGENOM" id="CLU_1523092_0_0_10"/>
<dbReference type="AlphaFoldDB" id="F4L7M7"/>
<gene>
    <name evidence="1" type="ordered locus">Halhy_6569</name>
</gene>
<evidence type="ECO:0000313" key="1">
    <source>
        <dbReference type="EMBL" id="AEE54385.1"/>
    </source>
</evidence>
<geneLocation type="plasmid" evidence="1 2">
    <name>pHALHY01</name>
</geneLocation>
<accession>F4L7M7</accession>
<organism evidence="1 2">
    <name type="scientific">Haliscomenobacter hydrossis (strain ATCC 27775 / DSM 1100 / LMG 10767 / O)</name>
    <dbReference type="NCBI Taxonomy" id="760192"/>
    <lineage>
        <taxon>Bacteria</taxon>
        <taxon>Pseudomonadati</taxon>
        <taxon>Bacteroidota</taxon>
        <taxon>Saprospiria</taxon>
        <taxon>Saprospirales</taxon>
        <taxon>Haliscomenobacteraceae</taxon>
        <taxon>Haliscomenobacter</taxon>
    </lineage>
</organism>
<protein>
    <recommendedName>
        <fullName evidence="3">Lipoprotein</fullName>
    </recommendedName>
</protein>
<dbReference type="Proteomes" id="UP000008461">
    <property type="component" value="Plasmid pHALHY01"/>
</dbReference>
<dbReference type="KEGG" id="hhy:Halhy_6569"/>
<dbReference type="PROSITE" id="PS51257">
    <property type="entry name" value="PROKAR_LIPOPROTEIN"/>
    <property type="match status" value="1"/>
</dbReference>
<evidence type="ECO:0000313" key="2">
    <source>
        <dbReference type="Proteomes" id="UP000008461"/>
    </source>
</evidence>
<keyword evidence="2" id="KW-1185">Reference proteome</keyword>
<name>F4L7M7_HALH1</name>
<dbReference type="EMBL" id="CP002692">
    <property type="protein sequence ID" value="AEE54385.1"/>
    <property type="molecule type" value="Genomic_DNA"/>
</dbReference>
<reference evidence="1 2" key="1">
    <citation type="journal article" date="2011" name="Stand. Genomic Sci.">
        <title>Complete genome sequence of Haliscomenobacter hydrossis type strain (O).</title>
        <authorList>
            <consortium name="US DOE Joint Genome Institute (JGI-PGF)"/>
            <person name="Daligault H."/>
            <person name="Lapidus A."/>
            <person name="Zeytun A."/>
            <person name="Nolan M."/>
            <person name="Lucas S."/>
            <person name="Del Rio T.G."/>
            <person name="Tice H."/>
            <person name="Cheng J.F."/>
            <person name="Tapia R."/>
            <person name="Han C."/>
            <person name="Goodwin L."/>
            <person name="Pitluck S."/>
            <person name="Liolios K."/>
            <person name="Pagani I."/>
            <person name="Ivanova N."/>
            <person name="Huntemann M."/>
            <person name="Mavromatis K."/>
            <person name="Mikhailova N."/>
            <person name="Pati A."/>
            <person name="Chen A."/>
            <person name="Palaniappan K."/>
            <person name="Land M."/>
            <person name="Hauser L."/>
            <person name="Brambilla E.M."/>
            <person name="Rohde M."/>
            <person name="Verbarg S."/>
            <person name="Goker M."/>
            <person name="Bristow J."/>
            <person name="Eisen J.A."/>
            <person name="Markowitz V."/>
            <person name="Hugenholtz P."/>
            <person name="Kyrpides N.C."/>
            <person name="Klenk H.P."/>
            <person name="Woyke T."/>
        </authorList>
    </citation>
    <scope>NUCLEOTIDE SEQUENCE [LARGE SCALE GENOMIC DNA]</scope>
    <source>
        <strain evidence="2">ATCC 27775 / DSM 1100 / LMG 10767 / O</strain>
        <plasmid evidence="2">Plasmid pHALHY01</plasmid>
    </source>
</reference>
<sequence length="176" mass="19555">MKISLSILILIPLSVLSCGKKGNPNPVSGYIIEQTIKSSPGADHLVGGIIRAVDCGLGGIAEGIFHEGTNRLIDLETRKRENESYIRNNLDQDDWFIPNWLPGTNDFKLRKARNQNVKLVAMIQKQSVEVDKMKKCWEILRMNSGSGDFNGTDGRSNHKPDTVSIYTGSGRIILFQ</sequence>
<proteinExistence type="predicted"/>
<dbReference type="RefSeq" id="WP_013768902.1">
    <property type="nucleotide sequence ID" value="NC_015511.1"/>
</dbReference>
<evidence type="ECO:0008006" key="3">
    <source>
        <dbReference type="Google" id="ProtNLM"/>
    </source>
</evidence>